<keyword evidence="4" id="KW-0812">Transmembrane</keyword>
<evidence type="ECO:0000256" key="3">
    <source>
        <dbReference type="ARBA" id="ARBA00023163"/>
    </source>
</evidence>
<comment type="caution">
    <text evidence="6">The sequence shown here is derived from an EMBL/GenBank/DDBJ whole genome shotgun (WGS) entry which is preliminary data.</text>
</comment>
<dbReference type="InterPro" id="IPR018060">
    <property type="entry name" value="HTH_AraC"/>
</dbReference>
<keyword evidence="7" id="KW-1185">Reference proteome</keyword>
<dbReference type="SUPFAM" id="SSF46689">
    <property type="entry name" value="Homeodomain-like"/>
    <property type="match status" value="1"/>
</dbReference>
<dbReference type="Pfam" id="PF12833">
    <property type="entry name" value="HTH_18"/>
    <property type="match status" value="1"/>
</dbReference>
<feature type="transmembrane region" description="Helical" evidence="4">
    <location>
        <begin position="220"/>
        <end position="239"/>
    </location>
</feature>
<dbReference type="PANTHER" id="PTHR43280:SF29">
    <property type="entry name" value="ARAC-FAMILY TRANSCRIPTIONAL REGULATOR"/>
    <property type="match status" value="1"/>
</dbReference>
<dbReference type="PANTHER" id="PTHR43280">
    <property type="entry name" value="ARAC-FAMILY TRANSCRIPTIONAL REGULATOR"/>
    <property type="match status" value="1"/>
</dbReference>
<feature type="transmembrane region" description="Helical" evidence="4">
    <location>
        <begin position="145"/>
        <end position="164"/>
    </location>
</feature>
<dbReference type="InterPro" id="IPR009057">
    <property type="entry name" value="Homeodomain-like_sf"/>
</dbReference>
<evidence type="ECO:0000313" key="6">
    <source>
        <dbReference type="EMBL" id="MBC8754770.1"/>
    </source>
</evidence>
<keyword evidence="4" id="KW-1133">Transmembrane helix</keyword>
<proteinExistence type="predicted"/>
<keyword evidence="1" id="KW-0805">Transcription regulation</keyword>
<feature type="transmembrane region" description="Helical" evidence="4">
    <location>
        <begin position="12"/>
        <end position="31"/>
    </location>
</feature>
<reference evidence="6 7" key="1">
    <citation type="submission" date="2020-07" db="EMBL/GenBank/DDBJ databases">
        <title>Description of Kordia aestuariivivens sp. nov., isolated from a tidal flat.</title>
        <authorList>
            <person name="Park S."/>
            <person name="Yoon J.-H."/>
        </authorList>
    </citation>
    <scope>NUCLEOTIDE SEQUENCE [LARGE SCALE GENOMIC DNA]</scope>
    <source>
        <strain evidence="6 7">YSTF-M3</strain>
    </source>
</reference>
<evidence type="ECO:0000256" key="4">
    <source>
        <dbReference type="SAM" id="Phobius"/>
    </source>
</evidence>
<dbReference type="Gene3D" id="1.10.10.60">
    <property type="entry name" value="Homeodomain-like"/>
    <property type="match status" value="2"/>
</dbReference>
<dbReference type="EMBL" id="JACGWS010000004">
    <property type="protein sequence ID" value="MBC8754770.1"/>
    <property type="molecule type" value="Genomic_DNA"/>
</dbReference>
<protein>
    <submittedName>
        <fullName evidence="6">AraC family transcriptional regulator</fullName>
    </submittedName>
</protein>
<dbReference type="PROSITE" id="PS01124">
    <property type="entry name" value="HTH_ARAC_FAMILY_2"/>
    <property type="match status" value="1"/>
</dbReference>
<feature type="transmembrane region" description="Helical" evidence="4">
    <location>
        <begin position="106"/>
        <end position="125"/>
    </location>
</feature>
<dbReference type="Proteomes" id="UP000619238">
    <property type="component" value="Unassembled WGS sequence"/>
</dbReference>
<keyword evidence="4" id="KW-0472">Membrane</keyword>
<gene>
    <name evidence="6" type="ORF">H2O64_08815</name>
</gene>
<evidence type="ECO:0000256" key="2">
    <source>
        <dbReference type="ARBA" id="ARBA00023125"/>
    </source>
</evidence>
<accession>A0ABR7Q891</accession>
<organism evidence="6 7">
    <name type="scientific">Kordia aestuariivivens</name>
    <dbReference type="NCBI Taxonomy" id="2759037"/>
    <lineage>
        <taxon>Bacteria</taxon>
        <taxon>Pseudomonadati</taxon>
        <taxon>Bacteroidota</taxon>
        <taxon>Flavobacteriia</taxon>
        <taxon>Flavobacteriales</taxon>
        <taxon>Flavobacteriaceae</taxon>
        <taxon>Kordia</taxon>
    </lineage>
</organism>
<dbReference type="RefSeq" id="WP_187561818.1">
    <property type="nucleotide sequence ID" value="NZ_JACGWS010000004.1"/>
</dbReference>
<feature type="transmembrane region" description="Helical" evidence="4">
    <location>
        <begin position="38"/>
        <end position="59"/>
    </location>
</feature>
<sequence>MHFGFGFKSSTLLIFFIHGLVFTGLLIYKGIRSENNSSFWLASFLFLCSLYIAPFMFGYAGWYGRQSYRDILFYVPFQQLFLMPPLLYFYVKSLLNTNFTFQKKDWIHFIPAILYAVYSLVIWITDKIVLDEYYFYADGRDKDLALWYQVSGFIMMVFYLFKCLKIYTQYKKNTYDTVSYADAILYAWIQRFLIAFLGLLLIRTLFFILNPEWANFGNKYWYYLSFSILFYYIALSGYAHAIKMLIPFQPEALNKTLHANFLAEASEEKTVEVIDKSEAEITPADEILMKELEALMTSEQLFKNPSLTLFDVAQKLNTHPKKVSNVINKGFKMNFNDFVNTYRTQEVIKKVASNENDLKTLLGIALDSGFNSKSTFNRAFKKQTQQTPKEYFSKKSY</sequence>
<keyword evidence="2" id="KW-0238">DNA-binding</keyword>
<keyword evidence="3" id="KW-0804">Transcription</keyword>
<feature type="domain" description="HTH araC/xylS-type" evidence="5">
    <location>
        <begin position="292"/>
        <end position="394"/>
    </location>
</feature>
<name>A0ABR7Q891_9FLAO</name>
<evidence type="ECO:0000259" key="5">
    <source>
        <dbReference type="PROSITE" id="PS01124"/>
    </source>
</evidence>
<feature type="transmembrane region" description="Helical" evidence="4">
    <location>
        <begin position="71"/>
        <end position="91"/>
    </location>
</feature>
<feature type="transmembrane region" description="Helical" evidence="4">
    <location>
        <begin position="185"/>
        <end position="208"/>
    </location>
</feature>
<evidence type="ECO:0000256" key="1">
    <source>
        <dbReference type="ARBA" id="ARBA00023015"/>
    </source>
</evidence>
<dbReference type="SMART" id="SM00342">
    <property type="entry name" value="HTH_ARAC"/>
    <property type="match status" value="1"/>
</dbReference>
<evidence type="ECO:0000313" key="7">
    <source>
        <dbReference type="Proteomes" id="UP000619238"/>
    </source>
</evidence>